<dbReference type="PANTHER" id="PTHR30038">
    <property type="entry name" value="ALDEHYDE FERREDOXIN OXIDOREDUCTASE"/>
    <property type="match status" value="1"/>
</dbReference>
<evidence type="ECO:0000259" key="9">
    <source>
        <dbReference type="SMART" id="SM00790"/>
    </source>
</evidence>
<feature type="domain" description="Aldehyde ferredoxin oxidoreductase N-terminal" evidence="9">
    <location>
        <begin position="6"/>
        <end position="207"/>
    </location>
</feature>
<dbReference type="GO" id="GO:0051539">
    <property type="term" value="F:4 iron, 4 sulfur cluster binding"/>
    <property type="evidence" value="ECO:0007669"/>
    <property type="project" value="UniProtKB-KW"/>
</dbReference>
<dbReference type="GO" id="GO:0009055">
    <property type="term" value="F:electron transfer activity"/>
    <property type="evidence" value="ECO:0007669"/>
    <property type="project" value="InterPro"/>
</dbReference>
<keyword evidence="7" id="KW-0411">Iron-sulfur</keyword>
<organism evidence="10">
    <name type="scientific">Geobacter sp. (strain M21)</name>
    <dbReference type="NCBI Taxonomy" id="443144"/>
    <lineage>
        <taxon>Bacteria</taxon>
        <taxon>Pseudomonadati</taxon>
        <taxon>Thermodesulfobacteriota</taxon>
        <taxon>Desulfuromonadia</taxon>
        <taxon>Geobacterales</taxon>
        <taxon>Geobacteraceae</taxon>
        <taxon>Geobacter</taxon>
    </lineage>
</organism>
<dbReference type="KEGG" id="gem:GM21_1609"/>
<dbReference type="InterPro" id="IPR036503">
    <property type="entry name" value="Ald_Fedxn_OxRdtase_N_sf"/>
</dbReference>
<evidence type="ECO:0000256" key="8">
    <source>
        <dbReference type="ARBA" id="ARBA00049934"/>
    </source>
</evidence>
<protein>
    <submittedName>
        <fullName evidence="10">Aldehyde ferredoxin oxidoreductase</fullName>
        <ecNumber evidence="10">1.2.7.5</ecNumber>
    </submittedName>
</protein>
<dbReference type="GO" id="GO:0033726">
    <property type="term" value="F:aldehyde ferredoxin oxidoreductase activity"/>
    <property type="evidence" value="ECO:0007669"/>
    <property type="project" value="UniProtKB-EC"/>
</dbReference>
<accession>C6E5Q5</accession>
<dbReference type="STRING" id="443144.GM21_1609"/>
<name>C6E5Q5_GEOSM</name>
<evidence type="ECO:0000256" key="7">
    <source>
        <dbReference type="ARBA" id="ARBA00023014"/>
    </source>
</evidence>
<keyword evidence="5 10" id="KW-0560">Oxidoreductase</keyword>
<dbReference type="SUPFAM" id="SSF48310">
    <property type="entry name" value="Aldehyde ferredoxin oxidoreductase, C-terminal domains"/>
    <property type="match status" value="1"/>
</dbReference>
<dbReference type="eggNOG" id="COG2414">
    <property type="taxonomic scope" value="Bacteria"/>
</dbReference>
<dbReference type="InterPro" id="IPR013983">
    <property type="entry name" value="Ald_Fedxn_OxRdtase_N"/>
</dbReference>
<dbReference type="InterPro" id="IPR013984">
    <property type="entry name" value="Ald_Fedxn_OxRdtase_dom2"/>
</dbReference>
<comment type="cofactor">
    <cofactor evidence="1">
        <name>[4Fe-4S] cluster</name>
        <dbReference type="ChEBI" id="CHEBI:49883"/>
    </cofactor>
</comment>
<evidence type="ECO:0000256" key="3">
    <source>
        <dbReference type="ARBA" id="ARBA00022485"/>
    </source>
</evidence>
<reference evidence="10" key="1">
    <citation type="submission" date="2009-07" db="EMBL/GenBank/DDBJ databases">
        <title>Complete sequence of Geobacter sp. M21.</title>
        <authorList>
            <consortium name="US DOE Joint Genome Institute"/>
            <person name="Lucas S."/>
            <person name="Copeland A."/>
            <person name="Lapidus A."/>
            <person name="Glavina del Rio T."/>
            <person name="Dalin E."/>
            <person name="Tice H."/>
            <person name="Bruce D."/>
            <person name="Goodwin L."/>
            <person name="Pitluck S."/>
            <person name="Saunders E."/>
            <person name="Brettin T."/>
            <person name="Detter J.C."/>
            <person name="Han C."/>
            <person name="Larimer F."/>
            <person name="Land M."/>
            <person name="Hauser L."/>
            <person name="Kyrpides N."/>
            <person name="Ovchinnikova G."/>
            <person name="Lovley D."/>
        </authorList>
    </citation>
    <scope>NUCLEOTIDE SEQUENCE [LARGE SCALE GENOMIC DNA]</scope>
    <source>
        <strain evidence="10">M21</strain>
    </source>
</reference>
<dbReference type="SUPFAM" id="SSF56228">
    <property type="entry name" value="Aldehyde ferredoxin oxidoreductase, N-terminal domain"/>
    <property type="match status" value="1"/>
</dbReference>
<dbReference type="AlphaFoldDB" id="C6E5Q5"/>
<keyword evidence="6" id="KW-0408">Iron</keyword>
<dbReference type="Pfam" id="PF02730">
    <property type="entry name" value="AFOR_N"/>
    <property type="match status" value="1"/>
</dbReference>
<dbReference type="InterPro" id="IPR013985">
    <property type="entry name" value="Ald_Fedxn_OxRdtase_dom3"/>
</dbReference>
<dbReference type="HOGENOM" id="CLU_020364_1_0_7"/>
<dbReference type="Gene3D" id="1.10.599.10">
    <property type="entry name" value="Aldehyde Ferredoxin Oxidoreductase Protein, subunit A, domain 3"/>
    <property type="match status" value="1"/>
</dbReference>
<dbReference type="Gene3D" id="1.10.569.10">
    <property type="entry name" value="Aldehyde Ferredoxin Oxidoreductase Protein, subunit A, domain 2"/>
    <property type="match status" value="1"/>
</dbReference>
<evidence type="ECO:0000256" key="4">
    <source>
        <dbReference type="ARBA" id="ARBA00022723"/>
    </source>
</evidence>
<evidence type="ECO:0000256" key="1">
    <source>
        <dbReference type="ARBA" id="ARBA00001966"/>
    </source>
</evidence>
<dbReference type="OrthoDB" id="9763894at2"/>
<keyword evidence="4" id="KW-0479">Metal-binding</keyword>
<sequence length="656" mass="74794">MRYAEAGYYLEIDLATGNIERVATDPKLMQLHLGGLGTSIKEHWDRVPPEVKAFDPENHLIFSTGLLNATPAFSANRSVVTFVSPQSGTLAYPMMGGFFAAELKYAGYDKVIFKNKSPNWVYLYINNDKVEIRDASHLQGRGAVETQELIRKELNLPKAQVAAIGLAGENRVFTASIEQSRSSASRLGGGAVMGDKKIKAIAVRGTKDIYLARPEEFMEQMKGVTDYIKYRWANPIKDVMTILSGIGSPQEMLHTDEKWHTENFAWGNARTRRRDFWTEEIDESWSKSQHAAVKRLISCFNCPTHCGALISHKDTPRYMAKCFGKLTYAMAAYVDDLDFSWKILQRATEYGVDSFSTPQILAFAVELYEAGILTDKDFAGCPSDKEGRFFWLLDRVVRREGIGDVLADGVYYAARKIGNGAEAFDHNTIKKHEQLPVKLGTLDPLYFLMYATNEKISITQMEGQWPQSAFPTPEQREEFVRDWPQIPHEKFKQWVLDWELRGEKAIPYYPTPDMCSEIVDWMEMMHNIDDAVGMCCGMSSFCLKPPYHIHNYPKLISAATGMDLDEDGLKEIANRNRNLHRAYNNRKGIRRADEKPPTDHWKKRFPELEEELLSTYYKYKGWNEDGIPTREKLDELGLGYVANDLEKRGILKNGEN</sequence>
<dbReference type="InterPro" id="IPR001203">
    <property type="entry name" value="OxRdtase_Ald_Fedxn_C"/>
</dbReference>
<comment type="similarity">
    <text evidence="2">Belongs to the AOR/FOR family.</text>
</comment>
<evidence type="ECO:0000256" key="5">
    <source>
        <dbReference type="ARBA" id="ARBA00023002"/>
    </source>
</evidence>
<keyword evidence="3" id="KW-0004">4Fe-4S</keyword>
<dbReference type="EC" id="1.2.7.5" evidence="10"/>
<dbReference type="Pfam" id="PF01314">
    <property type="entry name" value="AFOR_C"/>
    <property type="match status" value="1"/>
</dbReference>
<evidence type="ECO:0000256" key="2">
    <source>
        <dbReference type="ARBA" id="ARBA00011032"/>
    </source>
</evidence>
<dbReference type="PANTHER" id="PTHR30038:SF7">
    <property type="entry name" value="TUNGSTEN-CONTAINING GLYCERALDEHYDE-3-PHOSPHATE:FERREDOXIN OXIDOREDUCTASE"/>
    <property type="match status" value="1"/>
</dbReference>
<dbReference type="InterPro" id="IPR036021">
    <property type="entry name" value="Tungsten_al_ferr_oxy-like_C"/>
</dbReference>
<dbReference type="EMBL" id="CP001661">
    <property type="protein sequence ID" value="ACT17664.1"/>
    <property type="molecule type" value="Genomic_DNA"/>
</dbReference>
<comment type="cofactor">
    <cofactor evidence="8">
        <name>tungstopterin</name>
        <dbReference type="ChEBI" id="CHEBI:30402"/>
    </cofactor>
</comment>
<gene>
    <name evidence="10" type="ordered locus">GM21_1609</name>
</gene>
<proteinExistence type="inferred from homology"/>
<dbReference type="InterPro" id="IPR051919">
    <property type="entry name" value="W-dependent_AOR"/>
</dbReference>
<evidence type="ECO:0000256" key="6">
    <source>
        <dbReference type="ARBA" id="ARBA00023004"/>
    </source>
</evidence>
<dbReference type="Gene3D" id="3.60.9.10">
    <property type="entry name" value="Aldehyde ferredoxin oxidoreductase, N-terminal domain"/>
    <property type="match status" value="1"/>
</dbReference>
<dbReference type="SMART" id="SM00790">
    <property type="entry name" value="AFOR_N"/>
    <property type="match status" value="1"/>
</dbReference>
<dbReference type="GO" id="GO:0046872">
    <property type="term" value="F:metal ion binding"/>
    <property type="evidence" value="ECO:0007669"/>
    <property type="project" value="UniProtKB-KW"/>
</dbReference>
<evidence type="ECO:0000313" key="10">
    <source>
        <dbReference type="EMBL" id="ACT17664.1"/>
    </source>
</evidence>